<evidence type="ECO:0000313" key="9">
    <source>
        <dbReference type="EMBL" id="ASO04044.1"/>
    </source>
</evidence>
<comment type="similarity">
    <text evidence="4">Belongs to the YigI thioesterase family.</text>
</comment>
<proteinExistence type="inferred from homology"/>
<evidence type="ECO:0000259" key="8">
    <source>
        <dbReference type="Pfam" id="PF03061"/>
    </source>
</evidence>
<keyword evidence="1" id="KW-0378">Hydrolase</keyword>
<dbReference type="KEGG" id="aalg:AREALGSMS7_00556"/>
<dbReference type="CDD" id="cd03443">
    <property type="entry name" value="PaaI_thioesterase"/>
    <property type="match status" value="1"/>
</dbReference>
<evidence type="ECO:0000256" key="1">
    <source>
        <dbReference type="ARBA" id="ARBA00022801"/>
    </source>
</evidence>
<sequence length="146" mass="16415">MENNLKTELFENFKNSKLMQLFGAEISNINDDYFEIRVPQKDFMMRSAGMFNGATMATLIDVSSYASALTKSNTHYYATVELKINYLSPAIGENLIAKAEVIKRGKVLTVVRSDIYVAKQGSETLVATSLVTLMQLENENYSNQIH</sequence>
<name>A0A221URS5_9FLAO</name>
<feature type="domain" description="Thioesterase" evidence="8">
    <location>
        <begin position="49"/>
        <end position="121"/>
    </location>
</feature>
<evidence type="ECO:0000313" key="10">
    <source>
        <dbReference type="Proteomes" id="UP000204551"/>
    </source>
</evidence>
<dbReference type="PANTHER" id="PTHR43240:SF20">
    <property type="entry name" value="MEDIUM_LONG-CHAIN ACYL-COA THIOESTERASE YIGI"/>
    <property type="match status" value="1"/>
</dbReference>
<dbReference type="InterPro" id="IPR029069">
    <property type="entry name" value="HotDog_dom_sf"/>
</dbReference>
<dbReference type="SUPFAM" id="SSF54637">
    <property type="entry name" value="Thioesterase/thiol ester dehydrase-isomerase"/>
    <property type="match status" value="1"/>
</dbReference>
<comment type="catalytic activity">
    <reaction evidence="3">
        <text>a long-chain fatty acyl-CoA + H2O = a long-chain fatty acid + CoA + H(+)</text>
        <dbReference type="Rhea" id="RHEA:67680"/>
        <dbReference type="ChEBI" id="CHEBI:15377"/>
        <dbReference type="ChEBI" id="CHEBI:15378"/>
        <dbReference type="ChEBI" id="CHEBI:57287"/>
        <dbReference type="ChEBI" id="CHEBI:57560"/>
        <dbReference type="ChEBI" id="CHEBI:83139"/>
    </reaction>
</comment>
<dbReference type="EC" id="3.1.2.20" evidence="5"/>
<accession>A0A221URS5</accession>
<dbReference type="PANTHER" id="PTHR43240">
    <property type="entry name" value="1,4-DIHYDROXY-2-NAPHTHOYL-COA THIOESTERASE 1"/>
    <property type="match status" value="1"/>
</dbReference>
<dbReference type="InterPro" id="IPR003736">
    <property type="entry name" value="PAAI_dom"/>
</dbReference>
<comment type="catalytic activity">
    <reaction evidence="2">
        <text>a fatty acyl-CoA + H2O = a fatty acid + CoA + H(+)</text>
        <dbReference type="Rhea" id="RHEA:16781"/>
        <dbReference type="ChEBI" id="CHEBI:15377"/>
        <dbReference type="ChEBI" id="CHEBI:15378"/>
        <dbReference type="ChEBI" id="CHEBI:28868"/>
        <dbReference type="ChEBI" id="CHEBI:57287"/>
        <dbReference type="ChEBI" id="CHEBI:77636"/>
        <dbReference type="EC" id="3.1.2.20"/>
    </reaction>
</comment>
<dbReference type="RefSeq" id="WP_093977157.1">
    <property type="nucleotide sequence ID" value="NZ_CP022515.1"/>
</dbReference>
<protein>
    <recommendedName>
        <fullName evidence="6">Medium/long-chain acyl-CoA thioesterase YigI</fullName>
        <ecNumber evidence="5">3.1.2.20</ecNumber>
    </recommendedName>
</protein>
<dbReference type="Gene3D" id="3.10.129.10">
    <property type="entry name" value="Hotdog Thioesterase"/>
    <property type="match status" value="1"/>
</dbReference>
<dbReference type="NCBIfam" id="TIGR00369">
    <property type="entry name" value="unchar_dom_1"/>
    <property type="match status" value="1"/>
</dbReference>
<reference evidence="9 10" key="1">
    <citation type="submission" date="2017-07" db="EMBL/GenBank/DDBJ databases">
        <title>Genome Sequence of Arenibacter algicola Strain SMS7 Isolated from a culture of the Diatom Skeletonema marinoi.</title>
        <authorList>
            <person name="Topel M."/>
            <person name="Pinder M.I.M."/>
            <person name="Johansson O.N."/>
            <person name="Kourtchenko O."/>
            <person name="Godhe A."/>
            <person name="Clarke A.K."/>
        </authorList>
    </citation>
    <scope>NUCLEOTIDE SEQUENCE [LARGE SCALE GENOMIC DNA]</scope>
    <source>
        <strain evidence="9 10">SMS7</strain>
    </source>
</reference>
<dbReference type="GO" id="GO:0047617">
    <property type="term" value="F:fatty acyl-CoA hydrolase activity"/>
    <property type="evidence" value="ECO:0007669"/>
    <property type="project" value="UniProtKB-EC"/>
</dbReference>
<organism evidence="9 10">
    <name type="scientific">Arenibacter algicola</name>
    <dbReference type="NCBI Taxonomy" id="616991"/>
    <lineage>
        <taxon>Bacteria</taxon>
        <taxon>Pseudomonadati</taxon>
        <taxon>Bacteroidota</taxon>
        <taxon>Flavobacteriia</taxon>
        <taxon>Flavobacteriales</taxon>
        <taxon>Flavobacteriaceae</taxon>
        <taxon>Arenibacter</taxon>
    </lineage>
</organism>
<evidence type="ECO:0000256" key="4">
    <source>
        <dbReference type="ARBA" id="ARBA00038381"/>
    </source>
</evidence>
<gene>
    <name evidence="9" type="ORF">AREALGSMS7_00556</name>
</gene>
<evidence type="ECO:0000256" key="2">
    <source>
        <dbReference type="ARBA" id="ARBA00035880"/>
    </source>
</evidence>
<dbReference type="InterPro" id="IPR006683">
    <property type="entry name" value="Thioestr_dom"/>
</dbReference>
<dbReference type="Pfam" id="PF03061">
    <property type="entry name" value="4HBT"/>
    <property type="match status" value="1"/>
</dbReference>
<evidence type="ECO:0000256" key="7">
    <source>
        <dbReference type="ARBA" id="ARBA00048062"/>
    </source>
</evidence>
<dbReference type="EMBL" id="CP022515">
    <property type="protein sequence ID" value="ASO04044.1"/>
    <property type="molecule type" value="Genomic_DNA"/>
</dbReference>
<dbReference type="Proteomes" id="UP000204551">
    <property type="component" value="Chromosome"/>
</dbReference>
<comment type="catalytic activity">
    <reaction evidence="7">
        <text>a medium-chain fatty acyl-CoA + H2O = a medium-chain fatty acid + CoA + H(+)</text>
        <dbReference type="Rhea" id="RHEA:68184"/>
        <dbReference type="ChEBI" id="CHEBI:15377"/>
        <dbReference type="ChEBI" id="CHEBI:15378"/>
        <dbReference type="ChEBI" id="CHEBI:57287"/>
        <dbReference type="ChEBI" id="CHEBI:59558"/>
        <dbReference type="ChEBI" id="CHEBI:90546"/>
    </reaction>
</comment>
<evidence type="ECO:0000256" key="6">
    <source>
        <dbReference type="ARBA" id="ARBA00040062"/>
    </source>
</evidence>
<evidence type="ECO:0000256" key="5">
    <source>
        <dbReference type="ARBA" id="ARBA00038894"/>
    </source>
</evidence>
<evidence type="ECO:0000256" key="3">
    <source>
        <dbReference type="ARBA" id="ARBA00036002"/>
    </source>
</evidence>
<dbReference type="AlphaFoldDB" id="A0A221URS5"/>